<gene>
    <name evidence="4" type="ORF">ACFFGG_03990</name>
</gene>
<keyword evidence="2 4" id="KW-0067">ATP-binding</keyword>
<protein>
    <submittedName>
        <fullName evidence="4">ATP-binding cassette domain-containing protein</fullName>
    </submittedName>
</protein>
<evidence type="ECO:0000256" key="2">
    <source>
        <dbReference type="ARBA" id="ARBA00022840"/>
    </source>
</evidence>
<name>A0ABV6PPG1_9BURK</name>
<evidence type="ECO:0000259" key="3">
    <source>
        <dbReference type="Pfam" id="PF00005"/>
    </source>
</evidence>
<dbReference type="EMBL" id="JBHLTN010000007">
    <property type="protein sequence ID" value="MFC0591710.1"/>
    <property type="molecule type" value="Genomic_DNA"/>
</dbReference>
<dbReference type="PANTHER" id="PTHR43158:SF2">
    <property type="entry name" value="SKFA PEPTIDE EXPORT ATP-BINDING PROTEIN SKFE"/>
    <property type="match status" value="1"/>
</dbReference>
<evidence type="ECO:0000256" key="1">
    <source>
        <dbReference type="ARBA" id="ARBA00022741"/>
    </source>
</evidence>
<dbReference type="PANTHER" id="PTHR43158">
    <property type="entry name" value="SKFA PEPTIDE EXPORT ATP-BINDING PROTEIN SKFE"/>
    <property type="match status" value="1"/>
</dbReference>
<organism evidence="4 5">
    <name type="scientific">Ottowia pentelensis</name>
    <dbReference type="NCBI Taxonomy" id="511108"/>
    <lineage>
        <taxon>Bacteria</taxon>
        <taxon>Pseudomonadati</taxon>
        <taxon>Pseudomonadota</taxon>
        <taxon>Betaproteobacteria</taxon>
        <taxon>Burkholderiales</taxon>
        <taxon>Comamonadaceae</taxon>
        <taxon>Ottowia</taxon>
    </lineage>
</organism>
<keyword evidence="5" id="KW-1185">Reference proteome</keyword>
<proteinExistence type="predicted"/>
<dbReference type="Proteomes" id="UP001589834">
    <property type="component" value="Unassembled WGS sequence"/>
</dbReference>
<dbReference type="GO" id="GO:0005524">
    <property type="term" value="F:ATP binding"/>
    <property type="evidence" value="ECO:0007669"/>
    <property type="project" value="UniProtKB-KW"/>
</dbReference>
<dbReference type="InterPro" id="IPR003439">
    <property type="entry name" value="ABC_transporter-like_ATP-bd"/>
</dbReference>
<reference evidence="4 5" key="1">
    <citation type="submission" date="2024-09" db="EMBL/GenBank/DDBJ databases">
        <authorList>
            <person name="Sun Q."/>
            <person name="Mori K."/>
        </authorList>
    </citation>
    <scope>NUCLEOTIDE SEQUENCE [LARGE SCALE GENOMIC DNA]</scope>
    <source>
        <strain evidence="4 5">NCAIM B.02336</strain>
    </source>
</reference>
<dbReference type="Gene3D" id="3.40.50.300">
    <property type="entry name" value="P-loop containing nucleotide triphosphate hydrolases"/>
    <property type="match status" value="1"/>
</dbReference>
<dbReference type="Pfam" id="PF00005">
    <property type="entry name" value="ABC_tran"/>
    <property type="match status" value="1"/>
</dbReference>
<feature type="domain" description="ABC transporter" evidence="3">
    <location>
        <begin position="44"/>
        <end position="164"/>
    </location>
</feature>
<dbReference type="RefSeq" id="WP_377480098.1">
    <property type="nucleotide sequence ID" value="NZ_JBHLTN010000007.1"/>
</dbReference>
<evidence type="ECO:0000313" key="4">
    <source>
        <dbReference type="EMBL" id="MFC0591710.1"/>
    </source>
</evidence>
<evidence type="ECO:0000313" key="5">
    <source>
        <dbReference type="Proteomes" id="UP001589834"/>
    </source>
</evidence>
<comment type="caution">
    <text evidence="4">The sequence shown here is derived from an EMBL/GenBank/DDBJ whole genome shotgun (WGS) entry which is preliminary data.</text>
</comment>
<keyword evidence="1" id="KW-0547">Nucleotide-binding</keyword>
<dbReference type="SUPFAM" id="SSF52540">
    <property type="entry name" value="P-loop containing nucleoside triphosphate hydrolases"/>
    <property type="match status" value="1"/>
</dbReference>
<accession>A0ABV6PPG1</accession>
<sequence>MTSVAPHAPLQVNALTIESAAGARITGFNAAFAPGLTLVVDEEGEHKSALLHLLAGEAAPAAGAVRWSGIDVAALSAAQRAARIFWRDPREPWPEVSPEQWARQQAARHPGWRGADWQALVPALGLDEHRHKEMFRLSSGGRRKVLLAAALASAAPLTLIDEPEAALDRPSIRQLRAALAAEAPRCQASGRVIVVAHYEAVPDVPWAQVLRLA</sequence>
<dbReference type="InterPro" id="IPR027417">
    <property type="entry name" value="P-loop_NTPase"/>
</dbReference>